<reference evidence="1 2" key="1">
    <citation type="submission" date="2017-11" db="EMBL/GenBank/DDBJ databases">
        <title>De novo assembly and phasing of dikaryotic genomes from two isolates of Puccinia coronata f. sp. avenae, the causal agent of oat crown rust.</title>
        <authorList>
            <person name="Miller M.E."/>
            <person name="Zhang Y."/>
            <person name="Omidvar V."/>
            <person name="Sperschneider J."/>
            <person name="Schwessinger B."/>
            <person name="Raley C."/>
            <person name="Palmer J.M."/>
            <person name="Garnica D."/>
            <person name="Upadhyaya N."/>
            <person name="Rathjen J."/>
            <person name="Taylor J.M."/>
            <person name="Park R.F."/>
            <person name="Dodds P.N."/>
            <person name="Hirsch C.D."/>
            <person name="Kianian S.F."/>
            <person name="Figueroa M."/>
        </authorList>
    </citation>
    <scope>NUCLEOTIDE SEQUENCE [LARGE SCALE GENOMIC DNA]</scope>
    <source>
        <strain evidence="1">12SD80</strain>
    </source>
</reference>
<dbReference type="AlphaFoldDB" id="A0A2N5SN67"/>
<evidence type="ECO:0000313" key="2">
    <source>
        <dbReference type="Proteomes" id="UP000235392"/>
    </source>
</evidence>
<name>A0A2N5SN67_9BASI</name>
<accession>A0A2N5SN67</accession>
<dbReference type="Proteomes" id="UP000235392">
    <property type="component" value="Unassembled WGS sequence"/>
</dbReference>
<organism evidence="1 2">
    <name type="scientific">Puccinia coronata f. sp. avenae</name>
    <dbReference type="NCBI Taxonomy" id="200324"/>
    <lineage>
        <taxon>Eukaryota</taxon>
        <taxon>Fungi</taxon>
        <taxon>Dikarya</taxon>
        <taxon>Basidiomycota</taxon>
        <taxon>Pucciniomycotina</taxon>
        <taxon>Pucciniomycetes</taxon>
        <taxon>Pucciniales</taxon>
        <taxon>Pucciniaceae</taxon>
        <taxon>Puccinia</taxon>
    </lineage>
</organism>
<proteinExistence type="predicted"/>
<comment type="caution">
    <text evidence="1">The sequence shown here is derived from an EMBL/GenBank/DDBJ whole genome shotgun (WGS) entry which is preliminary data.</text>
</comment>
<protein>
    <submittedName>
        <fullName evidence="1">Uncharacterized protein</fullName>
    </submittedName>
</protein>
<dbReference type="EMBL" id="PGCI01000817">
    <property type="protein sequence ID" value="PLW14661.1"/>
    <property type="molecule type" value="Genomic_DNA"/>
</dbReference>
<gene>
    <name evidence="1" type="ORF">PCASD_18205</name>
</gene>
<sequence>MTSGEQAQTRKGLTDHKWRKVEAKSHRWLGTCTKAGERSAAIVGNTIQQAGTLFNTSALSSLTRAAERATTRNGSKTFLLVYGWKVLCAFTATAMHSLAYCNSGSALRPSILEFIGSRDIRDADLELNEPTTARQAMCHASNCQWSIYMDNKFSYSGVTEARNHRALVEKKVDDKDHEYTEHQPVSYW</sequence>
<evidence type="ECO:0000313" key="1">
    <source>
        <dbReference type="EMBL" id="PLW14661.1"/>
    </source>
</evidence>